<organism evidence="1 2">
    <name type="scientific">Mucilaginibacter psychrotolerans</name>
    <dbReference type="NCBI Taxonomy" id="1524096"/>
    <lineage>
        <taxon>Bacteria</taxon>
        <taxon>Pseudomonadati</taxon>
        <taxon>Bacteroidota</taxon>
        <taxon>Sphingobacteriia</taxon>
        <taxon>Sphingobacteriales</taxon>
        <taxon>Sphingobacteriaceae</taxon>
        <taxon>Mucilaginibacter</taxon>
    </lineage>
</organism>
<evidence type="ECO:0000313" key="2">
    <source>
        <dbReference type="Proteomes" id="UP000297540"/>
    </source>
</evidence>
<dbReference type="OrthoDB" id="9956355at2"/>
<dbReference type="EMBL" id="SOZE01000009">
    <property type="protein sequence ID" value="TFF37801.1"/>
    <property type="molecule type" value="Genomic_DNA"/>
</dbReference>
<dbReference type="Proteomes" id="UP000297540">
    <property type="component" value="Unassembled WGS sequence"/>
</dbReference>
<dbReference type="AlphaFoldDB" id="A0A4Y8SGK3"/>
<comment type="caution">
    <text evidence="1">The sequence shown here is derived from an EMBL/GenBank/DDBJ whole genome shotgun (WGS) entry which is preliminary data.</text>
</comment>
<reference evidence="1 2" key="1">
    <citation type="journal article" date="2017" name="Int. J. Syst. Evol. Microbiol.">
        <title>Mucilaginibacterpsychrotolerans sp. nov., isolated from peatlands.</title>
        <authorList>
            <person name="Deng Y."/>
            <person name="Shen L."/>
            <person name="Xu B."/>
            <person name="Liu Y."/>
            <person name="Gu Z."/>
            <person name="Liu H."/>
            <person name="Zhou Y."/>
        </authorList>
    </citation>
    <scope>NUCLEOTIDE SEQUENCE [LARGE SCALE GENOMIC DNA]</scope>
    <source>
        <strain evidence="1 2">NH7-4</strain>
    </source>
</reference>
<gene>
    <name evidence="1" type="ORF">E2R66_11590</name>
</gene>
<evidence type="ECO:0000313" key="1">
    <source>
        <dbReference type="EMBL" id="TFF37801.1"/>
    </source>
</evidence>
<proteinExistence type="predicted"/>
<keyword evidence="2" id="KW-1185">Reference proteome</keyword>
<dbReference type="RefSeq" id="WP_133230484.1">
    <property type="nucleotide sequence ID" value="NZ_SOZE01000009.1"/>
</dbReference>
<protein>
    <submittedName>
        <fullName evidence="1">Uncharacterized protein</fullName>
    </submittedName>
</protein>
<name>A0A4Y8SGK3_9SPHI</name>
<sequence length="78" mass="9125">METYYKIFRVDSDDLKHQTGEYPLGRIIPFGPPFGLKSEAKHWLKENLVPGTDYCITRFYSQSMPEGIQKSKKKNLKK</sequence>
<accession>A0A4Y8SGK3</accession>